<dbReference type="EMBL" id="AHOQ02000007">
    <property type="protein sequence ID" value="EMO47270.1"/>
    <property type="molecule type" value="Genomic_DNA"/>
</dbReference>
<comment type="caution">
    <text evidence="1">The sequence shown here is derived from an EMBL/GenBank/DDBJ whole genome shotgun (WGS) entry which is preliminary data.</text>
</comment>
<dbReference type="RefSeq" id="WP_004485442.1">
    <property type="nucleotide sequence ID" value="NZ_AHOQ02000007.1"/>
</dbReference>
<protein>
    <submittedName>
        <fullName evidence="1">Uncharacterized protein</fullName>
    </submittedName>
</protein>
<evidence type="ECO:0000313" key="1">
    <source>
        <dbReference type="EMBL" id="EMO47270.1"/>
    </source>
</evidence>
<accession>M6URP4</accession>
<gene>
    <name evidence="1" type="ORF">LEP1GSC187_0023</name>
</gene>
<evidence type="ECO:0000313" key="2">
    <source>
        <dbReference type="Proteomes" id="UP000012160"/>
    </source>
</evidence>
<dbReference type="AlphaFoldDB" id="M6URP4"/>
<reference evidence="1 2" key="1">
    <citation type="submission" date="2013-01" db="EMBL/GenBank/DDBJ databases">
        <authorList>
            <person name="Harkins D.M."/>
            <person name="Durkin A.S."/>
            <person name="Brinkac L.M."/>
            <person name="Haft D.H."/>
            <person name="Selengut J.D."/>
            <person name="Sanka R."/>
            <person name="DePew J."/>
            <person name="Purushe J."/>
            <person name="Matthias M.A."/>
            <person name="Vinetz J.M."/>
            <person name="Sutton G.G."/>
            <person name="Nierman W.C."/>
            <person name="Fouts D.E."/>
        </authorList>
    </citation>
    <scope>NUCLEOTIDE SEQUENCE [LARGE SCALE GENOMIC DNA]</scope>
    <source>
        <strain evidence="1 2">ZUN179</strain>
    </source>
</reference>
<proteinExistence type="predicted"/>
<name>M6URP4_9LEPT</name>
<sequence>MQEMQMNKEAINGFSGDERLQSGIQLREGYDSEFWIGELKVSCTMDNVTLTDNYVSGKQSKGNGFEISFDSDRMYLKFDFDKFWSLSKINSSRSITDEINRVLLDIGIVVEDWSRFLIEQASFNRKIELNRSELAYFRNLLHYFRFQNAASFDPEGSYSIHNNAFRYVFTSIATDSNPILHIKLEILEGMHLKEMLKPDLDFYDLTVEDARQILNLHLRKFRKVCASLIVNDGWYVISECEHYLRELKADSLIKNLELQQSLIPEFNGMDFESFFKQNFGVSFQNTKTAVSNWLKLTESIKDDLQVMEKFISHTGSTYGELLQKFEVYSLEARKLF</sequence>
<organism evidence="1 2">
    <name type="scientific">Leptospira santarosai str. ZUN179</name>
    <dbReference type="NCBI Taxonomy" id="1049985"/>
    <lineage>
        <taxon>Bacteria</taxon>
        <taxon>Pseudomonadati</taxon>
        <taxon>Spirochaetota</taxon>
        <taxon>Spirochaetia</taxon>
        <taxon>Leptospirales</taxon>
        <taxon>Leptospiraceae</taxon>
        <taxon>Leptospira</taxon>
    </lineage>
</organism>
<dbReference type="Proteomes" id="UP000012160">
    <property type="component" value="Unassembled WGS sequence"/>
</dbReference>